<feature type="transmembrane region" description="Helical" evidence="1">
    <location>
        <begin position="46"/>
        <end position="69"/>
    </location>
</feature>
<sequence>MLKVSKIKNYDEFEKNAIQIVARPIEKAIEKSYEEIPKKYFTRLKWWYWFIGILTSPILIGIVMIMLSISANKLITETVKSKINLLEIYQELWQVGDPFLRLENVENDVNNNIDKFKGSYAIPADAIRIRSSLLFSGSIRSLPTKVSTSTFRWQRGNGKNVQTFLKEIGLLEIDINSLENEKDWSFNMINRIGPKLNNVITENKKFNKVFDLESDNQIKARMYATPLTTEMYLDHLKNNVSSREIGILKKGKKIYICFVPYKNDAFNLNFKIKNSITEMVRLILSDLINDTYEIYALYAFLLIPPFLPENE</sequence>
<accession>A0A4R6IDX1</accession>
<dbReference type="InterPro" id="IPR021484">
    <property type="entry name" value="DUF3137"/>
</dbReference>
<proteinExistence type="predicted"/>
<keyword evidence="1" id="KW-1133">Transmembrane helix</keyword>
<evidence type="ECO:0000313" key="2">
    <source>
        <dbReference type="EMBL" id="TDO19105.1"/>
    </source>
</evidence>
<reference evidence="2 3" key="1">
    <citation type="submission" date="2019-03" db="EMBL/GenBank/DDBJ databases">
        <title>Genomic Encyclopedia of Archaeal and Bacterial Type Strains, Phase II (KMG-II): from individual species to whole genera.</title>
        <authorList>
            <person name="Goeker M."/>
        </authorList>
    </citation>
    <scope>NUCLEOTIDE SEQUENCE [LARGE SCALE GENOMIC DNA]</scope>
    <source>
        <strain evidence="2 3">ATCC 700618</strain>
    </source>
</reference>
<keyword evidence="1" id="KW-0472">Membrane</keyword>
<dbReference type="EMBL" id="SNWN01000015">
    <property type="protein sequence ID" value="TDO19105.1"/>
    <property type="molecule type" value="Genomic_DNA"/>
</dbReference>
<dbReference type="OrthoDB" id="401412at2"/>
<keyword evidence="3" id="KW-1185">Reference proteome</keyword>
<dbReference type="RefSeq" id="WP_094254935.1">
    <property type="nucleotide sequence ID" value="NZ_NNCE01000007.1"/>
</dbReference>
<comment type="caution">
    <text evidence="2">The sequence shown here is derived from an EMBL/GenBank/DDBJ whole genome shotgun (WGS) entry which is preliminary data.</text>
</comment>
<protein>
    <submittedName>
        <fullName evidence="2">Uncharacterized protein DUF3137</fullName>
    </submittedName>
</protein>
<organism evidence="2 3">
    <name type="scientific">Mycoplasma testudineum</name>
    <dbReference type="NCBI Taxonomy" id="244584"/>
    <lineage>
        <taxon>Bacteria</taxon>
        <taxon>Bacillati</taxon>
        <taxon>Mycoplasmatota</taxon>
        <taxon>Mollicutes</taxon>
        <taxon>Mycoplasmataceae</taxon>
        <taxon>Mycoplasma</taxon>
    </lineage>
</organism>
<gene>
    <name evidence="2" type="ORF">EI74_0748</name>
</gene>
<dbReference type="Proteomes" id="UP000295518">
    <property type="component" value="Unassembled WGS sequence"/>
</dbReference>
<keyword evidence="1" id="KW-0812">Transmembrane</keyword>
<evidence type="ECO:0000256" key="1">
    <source>
        <dbReference type="SAM" id="Phobius"/>
    </source>
</evidence>
<dbReference type="AlphaFoldDB" id="A0A4R6IDX1"/>
<name>A0A4R6IDX1_9MOLU</name>
<evidence type="ECO:0000313" key="3">
    <source>
        <dbReference type="Proteomes" id="UP000295518"/>
    </source>
</evidence>
<dbReference type="Pfam" id="PF11335">
    <property type="entry name" value="DUF3137"/>
    <property type="match status" value="1"/>
</dbReference>